<dbReference type="GO" id="GO:0003700">
    <property type="term" value="F:DNA-binding transcription factor activity"/>
    <property type="evidence" value="ECO:0007669"/>
    <property type="project" value="InterPro"/>
</dbReference>
<dbReference type="AlphaFoldDB" id="A0A060RK55"/>
<dbReference type="PANTHER" id="PTHR30204:SF90">
    <property type="entry name" value="HTH-TYPE TRANSCRIPTIONAL ACTIVATOR MTA"/>
    <property type="match status" value="1"/>
</dbReference>
<dbReference type="SMART" id="SM00422">
    <property type="entry name" value="HTH_MERR"/>
    <property type="match status" value="1"/>
</dbReference>
<organism evidence="6 7">
    <name type="scientific">Streptococcus gallolyticus</name>
    <dbReference type="NCBI Taxonomy" id="315405"/>
    <lineage>
        <taxon>Bacteria</taxon>
        <taxon>Bacillati</taxon>
        <taxon>Bacillota</taxon>
        <taxon>Bacilli</taxon>
        <taxon>Lactobacillales</taxon>
        <taxon>Streptococcaceae</taxon>
        <taxon>Streptococcus</taxon>
    </lineage>
</organism>
<evidence type="ECO:0000313" key="7">
    <source>
        <dbReference type="Proteomes" id="UP000027584"/>
    </source>
</evidence>
<comment type="caution">
    <text evidence="6">The sequence shown here is derived from an EMBL/GenBank/DDBJ whole genome shotgun (WGS) entry which is preliminary data.</text>
</comment>
<keyword evidence="1" id="KW-0805">Transcription regulation</keyword>
<keyword evidence="3" id="KW-0010">Activator</keyword>
<dbReference type="InterPro" id="IPR012925">
    <property type="entry name" value="TipAS_dom"/>
</dbReference>
<dbReference type="Gene3D" id="1.10.1660.10">
    <property type="match status" value="1"/>
</dbReference>
<dbReference type="InterPro" id="IPR000551">
    <property type="entry name" value="MerR-type_HTH_dom"/>
</dbReference>
<dbReference type="Pfam" id="PF13411">
    <property type="entry name" value="MerR_1"/>
    <property type="match status" value="1"/>
</dbReference>
<accession>A0A060RK55</accession>
<dbReference type="InterPro" id="IPR047057">
    <property type="entry name" value="MerR_fam"/>
</dbReference>
<dbReference type="Proteomes" id="UP000027584">
    <property type="component" value="Unassembled WGS sequence"/>
</dbReference>
<keyword evidence="2" id="KW-0238">DNA-binding</keyword>
<dbReference type="InterPro" id="IPR036244">
    <property type="entry name" value="TipA-like_antibiotic-bd"/>
</dbReference>
<proteinExistence type="predicted"/>
<evidence type="ECO:0000256" key="4">
    <source>
        <dbReference type="ARBA" id="ARBA00023163"/>
    </source>
</evidence>
<reference evidence="6 7" key="2">
    <citation type="submission" date="2014-05" db="EMBL/GenBank/DDBJ databases">
        <title>Genome sequence of Streptococcus gallolyticus.</title>
        <authorList>
            <person name="Del Campo R."/>
        </authorList>
    </citation>
    <scope>NUCLEOTIDE SEQUENCE [LARGE SCALE GENOMIC DNA]</scope>
    <source>
        <strain evidence="6 7">LMG17956</strain>
    </source>
</reference>
<evidence type="ECO:0000313" key="6">
    <source>
        <dbReference type="EMBL" id="CDO17548.1"/>
    </source>
</evidence>
<reference evidence="6 7" key="1">
    <citation type="submission" date="2014-02" db="EMBL/GenBank/DDBJ databases">
        <authorList>
            <person name="Manrique M."/>
        </authorList>
    </citation>
    <scope>NUCLEOTIDE SEQUENCE [LARGE SCALE GENOMIC DNA]</scope>
    <source>
        <strain evidence="6 7">LMG17956</strain>
    </source>
</reference>
<name>A0A060RK55_9STRE</name>
<evidence type="ECO:0000256" key="1">
    <source>
        <dbReference type="ARBA" id="ARBA00023015"/>
    </source>
</evidence>
<feature type="domain" description="HTH merR-type" evidence="5">
    <location>
        <begin position="1"/>
        <end position="70"/>
    </location>
</feature>
<dbReference type="PROSITE" id="PS50937">
    <property type="entry name" value="HTH_MERR_2"/>
    <property type="match status" value="1"/>
</dbReference>
<evidence type="ECO:0000259" key="5">
    <source>
        <dbReference type="PROSITE" id="PS50937"/>
    </source>
</evidence>
<dbReference type="InterPro" id="IPR009061">
    <property type="entry name" value="DNA-bd_dom_put_sf"/>
</dbReference>
<dbReference type="Pfam" id="PF07739">
    <property type="entry name" value="TipAS"/>
    <property type="match status" value="1"/>
</dbReference>
<protein>
    <submittedName>
        <fullName evidence="6">Putative transcriptional regulator, MerR family</fullName>
    </submittedName>
</protein>
<dbReference type="PANTHER" id="PTHR30204">
    <property type="entry name" value="REDOX-CYCLING DRUG-SENSING TRANSCRIPTIONAL ACTIVATOR SOXR"/>
    <property type="match status" value="1"/>
</dbReference>
<gene>
    <name evidence="6" type="ORF">BN963_SGAL_00741</name>
</gene>
<dbReference type="SUPFAM" id="SSF89082">
    <property type="entry name" value="Antibiotic binding domain of TipA-like multidrug resistance regulators"/>
    <property type="match status" value="1"/>
</dbReference>
<sequence>MKTVKEMSQISGISVRTLHYYDQIGLLTPSFIGENGYRFYDMDAFERLQEILLFRELEFPLKKIKEILSDPSYDKEEALYEQIKWLELKKEHLEKVICHAKSLQENGGNMMTFTAYDKSELEAFQREAKERWGTTEAYQAFEKNPQTDFSVITEEMAAIMRDFAKLKEHSLSDSKVQKQVETLQSYISEHFYPCDMEILSALGQMYIADNRFTAFIDKAAGQGTASFVSSAIAEYVKNNG</sequence>
<keyword evidence="4" id="KW-0804">Transcription</keyword>
<dbReference type="GO" id="GO:0003677">
    <property type="term" value="F:DNA binding"/>
    <property type="evidence" value="ECO:0007669"/>
    <property type="project" value="UniProtKB-KW"/>
</dbReference>
<dbReference type="Gene3D" id="1.10.490.50">
    <property type="entry name" value="Antibiotic binding domain of TipA-like multidrug resistance regulators"/>
    <property type="match status" value="1"/>
</dbReference>
<dbReference type="EMBL" id="CCBC010000132">
    <property type="protein sequence ID" value="CDO17548.1"/>
    <property type="molecule type" value="Genomic_DNA"/>
</dbReference>
<dbReference type="CDD" id="cd01106">
    <property type="entry name" value="HTH_TipAL-Mta"/>
    <property type="match status" value="1"/>
</dbReference>
<dbReference type="SUPFAM" id="SSF46955">
    <property type="entry name" value="Putative DNA-binding domain"/>
    <property type="match status" value="1"/>
</dbReference>
<evidence type="ECO:0000256" key="3">
    <source>
        <dbReference type="ARBA" id="ARBA00023159"/>
    </source>
</evidence>
<evidence type="ECO:0000256" key="2">
    <source>
        <dbReference type="ARBA" id="ARBA00023125"/>
    </source>
</evidence>